<organism evidence="5 6">
    <name type="scientific">Hyalella azteca</name>
    <name type="common">Amphipod</name>
    <dbReference type="NCBI Taxonomy" id="294128"/>
    <lineage>
        <taxon>Eukaryota</taxon>
        <taxon>Metazoa</taxon>
        <taxon>Ecdysozoa</taxon>
        <taxon>Arthropoda</taxon>
        <taxon>Crustacea</taxon>
        <taxon>Multicrustacea</taxon>
        <taxon>Malacostraca</taxon>
        <taxon>Eumalacostraca</taxon>
        <taxon>Peracarida</taxon>
        <taxon>Amphipoda</taxon>
        <taxon>Senticaudata</taxon>
        <taxon>Talitrida</taxon>
        <taxon>Talitroidea</taxon>
        <taxon>Hyalellidae</taxon>
        <taxon>Hyalella</taxon>
    </lineage>
</organism>
<dbReference type="PANTHER" id="PTHR33967">
    <property type="entry name" value="RAGULATOR COMPLEX PROTEIN LAMTOR4"/>
    <property type="match status" value="1"/>
</dbReference>
<evidence type="ECO:0000313" key="5">
    <source>
        <dbReference type="Proteomes" id="UP000694843"/>
    </source>
</evidence>
<dbReference type="Proteomes" id="UP000694843">
    <property type="component" value="Unplaced"/>
</dbReference>
<evidence type="ECO:0000256" key="1">
    <source>
        <dbReference type="ARBA" id="ARBA00004371"/>
    </source>
</evidence>
<dbReference type="PANTHER" id="PTHR33967:SF1">
    <property type="entry name" value="RAGULATOR COMPLEX PROTEIN LAMTOR4"/>
    <property type="match status" value="1"/>
</dbReference>
<dbReference type="GeneID" id="108673160"/>
<proteinExistence type="inferred from homology"/>
<keyword evidence="3" id="KW-0458">Lysosome</keyword>
<dbReference type="AlphaFoldDB" id="A0A8B7NTX4"/>
<sequence>MQALPKPGADELGYLQLTSDGAVLASRGTLQNDETTAKALAQLVAVACRSKVFPRHMQQQQLCKITVVYEHHYYTVCLANKRLHIVKKNIKASGDASSPN</sequence>
<evidence type="ECO:0000256" key="4">
    <source>
        <dbReference type="ARBA" id="ARBA00032690"/>
    </source>
</evidence>
<keyword evidence="5" id="KW-1185">Reference proteome</keyword>
<dbReference type="OMA" id="YCADRRD"/>
<dbReference type="KEGG" id="hazt:108673160"/>
<dbReference type="GO" id="GO:0032008">
    <property type="term" value="P:positive regulation of TOR signaling"/>
    <property type="evidence" value="ECO:0007669"/>
    <property type="project" value="InterPro"/>
</dbReference>
<dbReference type="GO" id="GO:0005085">
    <property type="term" value="F:guanyl-nucleotide exchange factor activity"/>
    <property type="evidence" value="ECO:0007669"/>
    <property type="project" value="TreeGrafter"/>
</dbReference>
<dbReference type="InterPro" id="IPR034601">
    <property type="entry name" value="LAMTOR4"/>
</dbReference>
<evidence type="ECO:0000256" key="3">
    <source>
        <dbReference type="ARBA" id="ARBA00023228"/>
    </source>
</evidence>
<reference evidence="6" key="1">
    <citation type="submission" date="2025-08" db="UniProtKB">
        <authorList>
            <consortium name="RefSeq"/>
        </authorList>
    </citation>
    <scope>IDENTIFICATION</scope>
    <source>
        <tissue evidence="6">Whole organism</tissue>
    </source>
</reference>
<comment type="similarity">
    <text evidence="2">Belongs to the LAMTOR4 family.</text>
</comment>
<dbReference type="RefSeq" id="XP_018016436.1">
    <property type="nucleotide sequence ID" value="XM_018160947.2"/>
</dbReference>
<dbReference type="GO" id="GO:0071986">
    <property type="term" value="C:Ragulator complex"/>
    <property type="evidence" value="ECO:0007669"/>
    <property type="project" value="InterPro"/>
</dbReference>
<comment type="subcellular location">
    <subcellularLocation>
        <location evidence="1">Lysosome</location>
    </subcellularLocation>
</comment>
<protein>
    <recommendedName>
        <fullName evidence="4">Late endosomal/lysosomal adaptor and MAPK and MTOR activator 4</fullName>
    </recommendedName>
</protein>
<dbReference type="OrthoDB" id="275011at2759"/>
<dbReference type="GO" id="GO:0005764">
    <property type="term" value="C:lysosome"/>
    <property type="evidence" value="ECO:0007669"/>
    <property type="project" value="UniProtKB-SubCell"/>
</dbReference>
<dbReference type="CTD" id="389541"/>
<evidence type="ECO:0000313" key="6">
    <source>
        <dbReference type="RefSeq" id="XP_018016436.1"/>
    </source>
</evidence>
<accession>A0A8B7NTX4</accession>
<gene>
    <name evidence="6" type="primary">LOC108673160</name>
</gene>
<dbReference type="GO" id="GO:0071230">
    <property type="term" value="P:cellular response to amino acid stimulus"/>
    <property type="evidence" value="ECO:0007669"/>
    <property type="project" value="InterPro"/>
</dbReference>
<name>A0A8B7NTX4_HYAAZ</name>
<evidence type="ECO:0000256" key="2">
    <source>
        <dbReference type="ARBA" id="ARBA00010627"/>
    </source>
</evidence>